<organism evidence="1">
    <name type="scientific">uncultured Segetibacter sp</name>
    <dbReference type="NCBI Taxonomy" id="481133"/>
    <lineage>
        <taxon>Bacteria</taxon>
        <taxon>Pseudomonadati</taxon>
        <taxon>Bacteroidota</taxon>
        <taxon>Chitinophagia</taxon>
        <taxon>Chitinophagales</taxon>
        <taxon>Chitinophagaceae</taxon>
        <taxon>Segetibacter</taxon>
        <taxon>environmental samples</taxon>
    </lineage>
</organism>
<evidence type="ECO:0000313" key="1">
    <source>
        <dbReference type="EMBL" id="CAA9532915.1"/>
    </source>
</evidence>
<protein>
    <submittedName>
        <fullName evidence="1">Uncharacterized protein</fullName>
    </submittedName>
</protein>
<dbReference type="AlphaFoldDB" id="A0A6J4TVB9"/>
<dbReference type="EMBL" id="CADCVN010001438">
    <property type="protein sequence ID" value="CAA9532915.1"/>
    <property type="molecule type" value="Genomic_DNA"/>
</dbReference>
<gene>
    <name evidence="1" type="ORF">AVDCRST_MAG96-3687</name>
</gene>
<sequence>MFFSMLVVMYKDYFVLSEVIVNKLQVYQMIQISNGFIIC</sequence>
<name>A0A6J4TVB9_9BACT</name>
<accession>A0A6J4TVB9</accession>
<reference evidence="1" key="1">
    <citation type="submission" date="2020-02" db="EMBL/GenBank/DDBJ databases">
        <authorList>
            <person name="Meier V. D."/>
        </authorList>
    </citation>
    <scope>NUCLEOTIDE SEQUENCE</scope>
    <source>
        <strain evidence="1">AVDCRST_MAG96</strain>
    </source>
</reference>
<proteinExistence type="predicted"/>